<protein>
    <recommendedName>
        <fullName evidence="3">CopG family transcriptional regulator</fullName>
    </recommendedName>
</protein>
<evidence type="ECO:0000313" key="1">
    <source>
        <dbReference type="EMBL" id="AAY81302.1"/>
    </source>
</evidence>
<dbReference type="Proteomes" id="UP000001018">
    <property type="component" value="Chromosome"/>
</dbReference>
<dbReference type="eggNOG" id="arCOG05414">
    <property type="taxonomic scope" value="Archaea"/>
</dbReference>
<keyword evidence="2" id="KW-1185">Reference proteome</keyword>
<dbReference type="Gene3D" id="1.10.1220.10">
    <property type="entry name" value="Met repressor-like"/>
    <property type="match status" value="1"/>
</dbReference>
<gene>
    <name evidence="1" type="ordered locus">Saci_2003</name>
</gene>
<dbReference type="AlphaFoldDB" id="Q4J7C6"/>
<dbReference type="EMBL" id="CP000077">
    <property type="protein sequence ID" value="AAY81302.1"/>
    <property type="molecule type" value="Genomic_DNA"/>
</dbReference>
<reference evidence="1 2" key="1">
    <citation type="journal article" date="2005" name="J. Bacteriol.">
        <title>The genome of Sulfolobus acidocaldarius, a model organism of the Crenarchaeota.</title>
        <authorList>
            <person name="Chen L."/>
            <person name="Brugger K."/>
            <person name="Skovgaard M."/>
            <person name="Redder P."/>
            <person name="She Q."/>
            <person name="Torarinsson E."/>
            <person name="Greve B."/>
            <person name="Awayez M."/>
            <person name="Zibat A."/>
            <person name="Klenk H.-P."/>
            <person name="Garrett R.A."/>
        </authorList>
    </citation>
    <scope>NUCLEOTIDE SEQUENCE [LARGE SCALE GENOMIC DNA]</scope>
    <source>
        <strain evidence="2">ATCC 33909 / DSM 639 / JCM 8929 / NBRC 15157 / NCIMB 11770</strain>
    </source>
</reference>
<dbReference type="SUPFAM" id="SSF47598">
    <property type="entry name" value="Ribbon-helix-helix"/>
    <property type="match status" value="1"/>
</dbReference>
<dbReference type="HOGENOM" id="CLU_177473_0_0_2"/>
<evidence type="ECO:0000313" key="2">
    <source>
        <dbReference type="Proteomes" id="UP000001018"/>
    </source>
</evidence>
<evidence type="ECO:0008006" key="3">
    <source>
        <dbReference type="Google" id="ProtNLM"/>
    </source>
</evidence>
<sequence>MYFLQYTMEIQTVTIRIDTEVLKKIDELITLGIFSSRNEALNTVIRIGLDELKFWREIIRKYEDLKKKRVEVFIDKPLEELLKERDRF</sequence>
<dbReference type="CDD" id="cd22231">
    <property type="entry name" value="RHH_NikR_HicB-like"/>
    <property type="match status" value="1"/>
</dbReference>
<dbReference type="InterPro" id="IPR010985">
    <property type="entry name" value="Ribbon_hlx_hlx"/>
</dbReference>
<organism evidence="1 2">
    <name type="scientific">Sulfolobus acidocaldarius (strain ATCC 33909 / DSM 639 / JCM 8929 / NBRC 15157 / NCIMB 11770)</name>
    <dbReference type="NCBI Taxonomy" id="330779"/>
    <lineage>
        <taxon>Archaea</taxon>
        <taxon>Thermoproteota</taxon>
        <taxon>Thermoprotei</taxon>
        <taxon>Sulfolobales</taxon>
        <taxon>Sulfolobaceae</taxon>
        <taxon>Sulfolobus</taxon>
    </lineage>
</organism>
<accession>Q4J7C6</accession>
<name>Q4J7C6_SULAC</name>
<dbReference type="KEGG" id="sai:Saci_2003"/>
<proteinExistence type="predicted"/>
<dbReference type="GO" id="GO:0006355">
    <property type="term" value="P:regulation of DNA-templated transcription"/>
    <property type="evidence" value="ECO:0007669"/>
    <property type="project" value="InterPro"/>
</dbReference>
<dbReference type="PATRIC" id="fig|330779.12.peg.1995"/>
<dbReference type="InterPro" id="IPR013321">
    <property type="entry name" value="Arc_rbn_hlx_hlx"/>
</dbReference>